<sequence>MHSFAIFIFAVGFDDYGSECDGIRITAFLDAGQDNLTPLGRLEKYAFSENVFNRQIVARGLLDVLREFSDNENDFISVMETVARMSEDGEPTVRAELMEQVPNIAMFLHESRPNFPAAFSRYLVPIVVRYLTDPNNQVRKTSQAALLVLLEQGLISKADMETKVCPVLLDLTEPRCDDDYKIEAVAIMCKVVTMLSKDTVEHLLLPRFCDLCSDARLFQVRKVCAANFGEFCSIVGQEATEKLLMPKFFDLCSDGLWGIRKACAECFMMVSNSTSPEVLISDQSRWVRQAAFQSLGRFISTFANPSSTGLRFREDGALLEVPRSDHCPHAPNQDGRATPSPERSLKADSEDLRGYDNNSQQHPHQHHTRSFSHNVLNNNNNGKTEQADENFNSFHFWRSPLPDISDELEMLNCPMSTTTPKEEGREDGVTEQQSAQTMAGETGDSCTLDTNLCVSQNVIPQQLLDQYLSMTDPARAQTVDTEIAKHCAFSLPGVALTLGRQNWHCLKDTYETLATDVQWKVRRTLAFSIHELAVILGDQLTAADLVPIFNGFLKDLDEVRIGVLKHLYDFLKLLHAEKRREYLYQLQEFMVTDNSRNWRFRYELAEQLILIIELYSHYDVYDYLRQIALTLCSDKVSEVRWISYKLVVEILQKLYACGADELGLNFINEITVRFCHCPKWVGRQAFAFICQAIVEEECMPMDQFSQHLLPSLLSLSSDPVANVRVLVAKALRQSVMEKGQQGNDIFDTKSFKYFIF</sequence>
<dbReference type="PROSITE" id="PS50077">
    <property type="entry name" value="HEAT_REPEAT"/>
    <property type="match status" value="2"/>
</dbReference>
<dbReference type="InterPro" id="IPR016024">
    <property type="entry name" value="ARM-type_fold"/>
</dbReference>
<evidence type="ECO:0000313" key="5">
    <source>
        <dbReference type="Ensembl" id="ENSNMLP00000015598.1"/>
    </source>
</evidence>
<evidence type="ECO:0000259" key="4">
    <source>
        <dbReference type="Pfam" id="PF15017"/>
    </source>
</evidence>
<feature type="region of interest" description="Disordered" evidence="3">
    <location>
        <begin position="322"/>
        <end position="387"/>
    </location>
</feature>
<dbReference type="GO" id="GO:0005737">
    <property type="term" value="C:cytoplasm"/>
    <property type="evidence" value="ECO:0007669"/>
    <property type="project" value="TreeGrafter"/>
</dbReference>
<feature type="repeat" description="HEAT" evidence="2">
    <location>
        <begin position="204"/>
        <end position="243"/>
    </location>
</feature>
<reference evidence="5" key="1">
    <citation type="submission" date="2025-08" db="UniProtKB">
        <authorList>
            <consortium name="Ensembl"/>
        </authorList>
    </citation>
    <scope>IDENTIFICATION</scope>
</reference>
<keyword evidence="6" id="KW-1185">Reference proteome</keyword>
<name>A0A8C6T7K5_9GOBI</name>
<dbReference type="Proteomes" id="UP000694523">
    <property type="component" value="Unplaced"/>
</dbReference>
<feature type="repeat" description="HEAT" evidence="2">
    <location>
        <begin position="708"/>
        <end position="731"/>
    </location>
</feature>
<dbReference type="Gene3D" id="1.25.10.10">
    <property type="entry name" value="Leucine-rich Repeat Variant"/>
    <property type="match status" value="3"/>
</dbReference>
<feature type="compositionally biased region" description="Basic and acidic residues" evidence="3">
    <location>
        <begin position="343"/>
        <end position="354"/>
    </location>
</feature>
<dbReference type="Ensembl" id="ENSNMLT00000017533.1">
    <property type="protein sequence ID" value="ENSNMLP00000015598.1"/>
    <property type="gene ID" value="ENSNMLG00000009778.1"/>
</dbReference>
<evidence type="ECO:0000313" key="6">
    <source>
        <dbReference type="Proteomes" id="UP000694523"/>
    </source>
</evidence>
<dbReference type="FunFam" id="1.25.10.10:FF:000161">
    <property type="entry name" value="serine/threonine-protein phosphatase 4 regulatory subunit 1"/>
    <property type="match status" value="1"/>
</dbReference>
<dbReference type="Pfam" id="PF15017">
    <property type="entry name" value="WRNPLPNID"/>
    <property type="match status" value="1"/>
</dbReference>
<protein>
    <recommendedName>
        <fullName evidence="4">Putative WW-binding domain-containing protein</fullName>
    </recommendedName>
</protein>
<evidence type="ECO:0000256" key="1">
    <source>
        <dbReference type="ARBA" id="ARBA00022737"/>
    </source>
</evidence>
<organism evidence="5 6">
    <name type="scientific">Neogobius melanostomus</name>
    <name type="common">round goby</name>
    <dbReference type="NCBI Taxonomy" id="47308"/>
    <lineage>
        <taxon>Eukaryota</taxon>
        <taxon>Metazoa</taxon>
        <taxon>Chordata</taxon>
        <taxon>Craniata</taxon>
        <taxon>Vertebrata</taxon>
        <taxon>Euteleostomi</taxon>
        <taxon>Actinopterygii</taxon>
        <taxon>Neopterygii</taxon>
        <taxon>Teleostei</taxon>
        <taxon>Neoteleostei</taxon>
        <taxon>Acanthomorphata</taxon>
        <taxon>Gobiaria</taxon>
        <taxon>Gobiiformes</taxon>
        <taxon>Gobioidei</taxon>
        <taxon>Gobiidae</taxon>
        <taxon>Benthophilinae</taxon>
        <taxon>Neogobiini</taxon>
        <taxon>Neogobius</taxon>
    </lineage>
</organism>
<feature type="compositionally biased region" description="Polar residues" evidence="3">
    <location>
        <begin position="430"/>
        <end position="443"/>
    </location>
</feature>
<dbReference type="GO" id="GO:0019888">
    <property type="term" value="F:protein phosphatase regulator activity"/>
    <property type="evidence" value="ECO:0007669"/>
    <property type="project" value="TreeGrafter"/>
</dbReference>
<dbReference type="SUPFAM" id="SSF48371">
    <property type="entry name" value="ARM repeat"/>
    <property type="match status" value="1"/>
</dbReference>
<accession>A0A8C6T7K5</accession>
<dbReference type="AlphaFoldDB" id="A0A8C6T7K5"/>
<dbReference type="InterPro" id="IPR033461">
    <property type="entry name" value="WRNPLPNID"/>
</dbReference>
<proteinExistence type="predicted"/>
<evidence type="ECO:0000256" key="3">
    <source>
        <dbReference type="SAM" id="MobiDB-lite"/>
    </source>
</evidence>
<dbReference type="PANTHER" id="PTHR10648:SF7">
    <property type="entry name" value="WW-BINDING DOMAIN-CONTAINING PROTEIN-RELATED"/>
    <property type="match status" value="1"/>
</dbReference>
<evidence type="ECO:0000256" key="2">
    <source>
        <dbReference type="PROSITE-ProRule" id="PRU00103"/>
    </source>
</evidence>
<reference evidence="5" key="2">
    <citation type="submission" date="2025-09" db="UniProtKB">
        <authorList>
            <consortium name="Ensembl"/>
        </authorList>
    </citation>
    <scope>IDENTIFICATION</scope>
</reference>
<dbReference type="PANTHER" id="PTHR10648">
    <property type="entry name" value="SERINE/THREONINE-PROTEIN PHOSPHATASE PP2A 65 KDA REGULATORY SUBUNIT"/>
    <property type="match status" value="1"/>
</dbReference>
<feature type="domain" description="Putative WW-binding" evidence="4">
    <location>
        <begin position="389"/>
        <end position="437"/>
    </location>
</feature>
<dbReference type="InterPro" id="IPR011989">
    <property type="entry name" value="ARM-like"/>
</dbReference>
<dbReference type="InterPro" id="IPR021133">
    <property type="entry name" value="HEAT_type_2"/>
</dbReference>
<dbReference type="InterPro" id="IPR051023">
    <property type="entry name" value="PP2A_Regulatory_Subunit_A"/>
</dbReference>
<keyword evidence="1" id="KW-0677">Repeat</keyword>
<feature type="region of interest" description="Disordered" evidence="3">
    <location>
        <begin position="415"/>
        <end position="443"/>
    </location>
</feature>